<dbReference type="Proteomes" id="UP000215335">
    <property type="component" value="Unassembled WGS sequence"/>
</dbReference>
<dbReference type="EMBL" id="NNAY01001613">
    <property type="protein sequence ID" value="OXU23427.1"/>
    <property type="molecule type" value="Genomic_DNA"/>
</dbReference>
<sequence>MLESEDGGIVGLFADGATALVGLEEVLGAAHGLAGVLPVALAVGGGLSQAAGGGTGEQGADDLGYDFHGLRVE</sequence>
<comment type="caution">
    <text evidence="1">The sequence shown here is derived from an EMBL/GenBank/DDBJ whole genome shotgun (WGS) entry which is preliminary data.</text>
</comment>
<proteinExistence type="predicted"/>
<reference evidence="1 2" key="1">
    <citation type="journal article" date="2017" name="Curr. Biol.">
        <title>The Evolution of Venom by Co-option of Single-Copy Genes.</title>
        <authorList>
            <person name="Martinson E.O."/>
            <person name="Mrinalini"/>
            <person name="Kelkar Y.D."/>
            <person name="Chang C.H."/>
            <person name="Werren J.H."/>
        </authorList>
    </citation>
    <scope>NUCLEOTIDE SEQUENCE [LARGE SCALE GENOMIC DNA]</scope>
    <source>
        <strain evidence="1 2">Alberta</strain>
        <tissue evidence="1">Whole body</tissue>
    </source>
</reference>
<evidence type="ECO:0000313" key="2">
    <source>
        <dbReference type="Proteomes" id="UP000215335"/>
    </source>
</evidence>
<accession>A0A232EYR3</accession>
<name>A0A232EYR3_9HYME</name>
<protein>
    <submittedName>
        <fullName evidence="1">Uncharacterized protein</fullName>
    </submittedName>
</protein>
<gene>
    <name evidence="1" type="ORF">TSAR_006110</name>
</gene>
<evidence type="ECO:0000313" key="1">
    <source>
        <dbReference type="EMBL" id="OXU23427.1"/>
    </source>
</evidence>
<dbReference type="AlphaFoldDB" id="A0A232EYR3"/>
<organism evidence="1 2">
    <name type="scientific">Trichomalopsis sarcophagae</name>
    <dbReference type="NCBI Taxonomy" id="543379"/>
    <lineage>
        <taxon>Eukaryota</taxon>
        <taxon>Metazoa</taxon>
        <taxon>Ecdysozoa</taxon>
        <taxon>Arthropoda</taxon>
        <taxon>Hexapoda</taxon>
        <taxon>Insecta</taxon>
        <taxon>Pterygota</taxon>
        <taxon>Neoptera</taxon>
        <taxon>Endopterygota</taxon>
        <taxon>Hymenoptera</taxon>
        <taxon>Apocrita</taxon>
        <taxon>Proctotrupomorpha</taxon>
        <taxon>Chalcidoidea</taxon>
        <taxon>Pteromalidae</taxon>
        <taxon>Pteromalinae</taxon>
        <taxon>Trichomalopsis</taxon>
    </lineage>
</organism>
<keyword evidence="2" id="KW-1185">Reference proteome</keyword>